<accession>A0A3S5C644</accession>
<comment type="caution">
    <text evidence="2">The sequence shown here is derived from an EMBL/GenBank/DDBJ whole genome shotgun (WGS) entry which is preliminary data.</text>
</comment>
<proteinExistence type="predicted"/>
<gene>
    <name evidence="2" type="ORF">PXEA_LOCUS31263</name>
</gene>
<dbReference type="Proteomes" id="UP000784294">
    <property type="component" value="Unassembled WGS sequence"/>
</dbReference>
<dbReference type="AlphaFoldDB" id="A0A3S5C644"/>
<protein>
    <submittedName>
        <fullName evidence="2">Uncharacterized protein</fullName>
    </submittedName>
</protein>
<organism evidence="2 3">
    <name type="scientific">Protopolystoma xenopodis</name>
    <dbReference type="NCBI Taxonomy" id="117903"/>
    <lineage>
        <taxon>Eukaryota</taxon>
        <taxon>Metazoa</taxon>
        <taxon>Spiralia</taxon>
        <taxon>Lophotrochozoa</taxon>
        <taxon>Platyhelminthes</taxon>
        <taxon>Monogenea</taxon>
        <taxon>Polyopisthocotylea</taxon>
        <taxon>Polystomatidea</taxon>
        <taxon>Polystomatidae</taxon>
        <taxon>Protopolystoma</taxon>
    </lineage>
</organism>
<dbReference type="EMBL" id="CAAALY010256069">
    <property type="protein sequence ID" value="VEL37823.1"/>
    <property type="molecule type" value="Genomic_DNA"/>
</dbReference>
<sequence>MMLLRSYDVRHVTDESLAPFQPNRRRLPRKQRQDESSSKANRQLVKRIPPLSSGRTGLRRCSEQRLECWSHQKTTVDSACPTVDWLCWNIIADSLYEAIFFDSGCRRAIQQLF</sequence>
<keyword evidence="3" id="KW-1185">Reference proteome</keyword>
<name>A0A3S5C644_9PLAT</name>
<evidence type="ECO:0000313" key="3">
    <source>
        <dbReference type="Proteomes" id="UP000784294"/>
    </source>
</evidence>
<reference evidence="2" key="1">
    <citation type="submission" date="2018-11" db="EMBL/GenBank/DDBJ databases">
        <authorList>
            <consortium name="Pathogen Informatics"/>
        </authorList>
    </citation>
    <scope>NUCLEOTIDE SEQUENCE</scope>
</reference>
<evidence type="ECO:0000313" key="2">
    <source>
        <dbReference type="EMBL" id="VEL37823.1"/>
    </source>
</evidence>
<feature type="region of interest" description="Disordered" evidence="1">
    <location>
        <begin position="16"/>
        <end position="56"/>
    </location>
</feature>
<evidence type="ECO:0000256" key="1">
    <source>
        <dbReference type="SAM" id="MobiDB-lite"/>
    </source>
</evidence>